<feature type="region of interest" description="Disordered" evidence="1">
    <location>
        <begin position="264"/>
        <end position="294"/>
    </location>
</feature>
<gene>
    <name evidence="3" type="ORF">JX265_001347</name>
</gene>
<dbReference type="Proteomes" id="UP000829685">
    <property type="component" value="Unassembled WGS sequence"/>
</dbReference>
<feature type="region of interest" description="Disordered" evidence="1">
    <location>
        <begin position="172"/>
        <end position="230"/>
    </location>
</feature>
<evidence type="ECO:0000256" key="1">
    <source>
        <dbReference type="SAM" id="MobiDB-lite"/>
    </source>
</evidence>
<dbReference type="OrthoDB" id="4940902at2759"/>
<reference evidence="3" key="1">
    <citation type="submission" date="2021-03" db="EMBL/GenBank/DDBJ databases">
        <title>Revisited historic fungal species revealed as producer of novel bioactive compounds through whole genome sequencing and comparative genomics.</title>
        <authorList>
            <person name="Vignolle G.A."/>
            <person name="Hochenegger N."/>
            <person name="Mach R.L."/>
            <person name="Mach-Aigner A.R."/>
            <person name="Javad Rahimi M."/>
            <person name="Salim K.A."/>
            <person name="Chan C.M."/>
            <person name="Lim L.B.L."/>
            <person name="Cai F."/>
            <person name="Druzhinina I.S."/>
            <person name="U'Ren J.M."/>
            <person name="Derntl C."/>
        </authorList>
    </citation>
    <scope>NUCLEOTIDE SEQUENCE</scope>
    <source>
        <strain evidence="3">TUCIM 5799</strain>
    </source>
</reference>
<accession>A0A9Q0ART3</accession>
<evidence type="ECO:0000256" key="2">
    <source>
        <dbReference type="SAM" id="Phobius"/>
    </source>
</evidence>
<dbReference type="EMBL" id="JAFIMR010000002">
    <property type="protein sequence ID" value="KAI1881107.1"/>
    <property type="molecule type" value="Genomic_DNA"/>
</dbReference>
<feature type="compositionally biased region" description="Low complexity" evidence="1">
    <location>
        <begin position="192"/>
        <end position="205"/>
    </location>
</feature>
<feature type="transmembrane region" description="Helical" evidence="2">
    <location>
        <begin position="35"/>
        <end position="58"/>
    </location>
</feature>
<feature type="transmembrane region" description="Helical" evidence="2">
    <location>
        <begin position="119"/>
        <end position="140"/>
    </location>
</feature>
<organism evidence="3 4">
    <name type="scientific">Neoarthrinium moseri</name>
    <dbReference type="NCBI Taxonomy" id="1658444"/>
    <lineage>
        <taxon>Eukaryota</taxon>
        <taxon>Fungi</taxon>
        <taxon>Dikarya</taxon>
        <taxon>Ascomycota</taxon>
        <taxon>Pezizomycotina</taxon>
        <taxon>Sordariomycetes</taxon>
        <taxon>Xylariomycetidae</taxon>
        <taxon>Amphisphaeriales</taxon>
        <taxon>Apiosporaceae</taxon>
        <taxon>Neoarthrinium</taxon>
    </lineage>
</organism>
<evidence type="ECO:0000313" key="3">
    <source>
        <dbReference type="EMBL" id="KAI1881107.1"/>
    </source>
</evidence>
<protein>
    <submittedName>
        <fullName evidence="3">Uncharacterized protein</fullName>
    </submittedName>
</protein>
<comment type="caution">
    <text evidence="3">The sequence shown here is derived from an EMBL/GenBank/DDBJ whole genome shotgun (WGS) entry which is preliminary data.</text>
</comment>
<feature type="compositionally biased region" description="Polar residues" evidence="1">
    <location>
        <begin position="172"/>
        <end position="182"/>
    </location>
</feature>
<evidence type="ECO:0000313" key="4">
    <source>
        <dbReference type="Proteomes" id="UP000829685"/>
    </source>
</evidence>
<feature type="transmembrane region" description="Helical" evidence="2">
    <location>
        <begin position="6"/>
        <end position="23"/>
    </location>
</feature>
<dbReference type="AlphaFoldDB" id="A0A9Q0ART3"/>
<sequence length="316" mass="34812">MTAMEIMTCVTLIYTAIVLLVQHNGRRRLQSKDTITTAFIIGDILFTGLTIGLISIMARSGVPSHCGGLTPYKPPSSDHDSSDEYDDDFGVPHWYTTEGFSSGGSEKGKMDHFCALERGYYFISIAIIFSYMATVTMGVLRIFESIYQKRLDDQLATSSELIRLESKVSRTQRSSLVRQSSNPPSPLQEGVTSPSPRSPRSFTSRHSFRDQVGPRRSAMPVSPLTISPATTVDPAREGLLIDQHASDNVENAAEAAMVTDGYRNPRHATMSVPPPYTPGESSRFMTGHTDESNDMRLSDYVKGQTRAQNMKDAGVQ</sequence>
<proteinExistence type="predicted"/>
<keyword evidence="4" id="KW-1185">Reference proteome</keyword>
<keyword evidence="2" id="KW-0472">Membrane</keyword>
<name>A0A9Q0ART3_9PEZI</name>
<keyword evidence="2" id="KW-1133">Transmembrane helix</keyword>
<keyword evidence="2" id="KW-0812">Transmembrane</keyword>